<dbReference type="InterPro" id="IPR051531">
    <property type="entry name" value="N-acetyltransferase"/>
</dbReference>
<gene>
    <name evidence="2" type="ORF">IAD36_02510</name>
</gene>
<dbReference type="InterPro" id="IPR000182">
    <property type="entry name" value="GNAT_dom"/>
</dbReference>
<organism evidence="2 3">
    <name type="scientific">Candidatus Scatomorpha intestinigallinarum</name>
    <dbReference type="NCBI Taxonomy" id="2840923"/>
    <lineage>
        <taxon>Bacteria</taxon>
        <taxon>Bacillati</taxon>
        <taxon>Bacillota</taxon>
        <taxon>Clostridia</taxon>
        <taxon>Eubacteriales</taxon>
        <taxon>Candidatus Scatomorpha</taxon>
    </lineage>
</organism>
<evidence type="ECO:0000313" key="2">
    <source>
        <dbReference type="EMBL" id="HIR54458.1"/>
    </source>
</evidence>
<dbReference type="PANTHER" id="PTHR43792">
    <property type="entry name" value="GNAT FAMILY, PUTATIVE (AFU_ORTHOLOGUE AFUA_3G00765)-RELATED-RELATED"/>
    <property type="match status" value="1"/>
</dbReference>
<comment type="caution">
    <text evidence="2">The sequence shown here is derived from an EMBL/GenBank/DDBJ whole genome shotgun (WGS) entry which is preliminary data.</text>
</comment>
<accession>A0A9D1IYU3</accession>
<protein>
    <submittedName>
        <fullName evidence="2">GNAT family N-acetyltransferase</fullName>
    </submittedName>
</protein>
<dbReference type="SUPFAM" id="SSF55729">
    <property type="entry name" value="Acyl-CoA N-acyltransferases (Nat)"/>
    <property type="match status" value="1"/>
</dbReference>
<dbReference type="AlphaFoldDB" id="A0A9D1IYU3"/>
<sequence length="182" mass="20297">MALILETPRLALREFGLGDYDGLCLMLRDAETMYAYEHAFSEAEARAWLQKQLDRYAADGFGLWAVILKATGALIGQCGLTWQEAGDFGRVLEVGYIFNRAYWHRGCAAEAARACRDHAFSKLGAREVFSIIRVGNTASENVARRNGMTPRGGLNKHYYGMDMPHTIFSVRAEELSRGPDTP</sequence>
<dbReference type="GO" id="GO:0016747">
    <property type="term" value="F:acyltransferase activity, transferring groups other than amino-acyl groups"/>
    <property type="evidence" value="ECO:0007669"/>
    <property type="project" value="InterPro"/>
</dbReference>
<evidence type="ECO:0000259" key="1">
    <source>
        <dbReference type="PROSITE" id="PS51186"/>
    </source>
</evidence>
<dbReference type="Gene3D" id="3.40.630.30">
    <property type="match status" value="1"/>
</dbReference>
<dbReference type="Pfam" id="PF13302">
    <property type="entry name" value="Acetyltransf_3"/>
    <property type="match status" value="1"/>
</dbReference>
<evidence type="ECO:0000313" key="3">
    <source>
        <dbReference type="Proteomes" id="UP000824238"/>
    </source>
</evidence>
<dbReference type="PROSITE" id="PS51186">
    <property type="entry name" value="GNAT"/>
    <property type="match status" value="1"/>
</dbReference>
<reference evidence="2" key="1">
    <citation type="submission" date="2020-10" db="EMBL/GenBank/DDBJ databases">
        <authorList>
            <person name="Gilroy R."/>
        </authorList>
    </citation>
    <scope>NUCLEOTIDE SEQUENCE</scope>
    <source>
        <strain evidence="2">ChiGjej3B3-7149</strain>
    </source>
</reference>
<dbReference type="EMBL" id="DVHH01000067">
    <property type="protein sequence ID" value="HIR54458.1"/>
    <property type="molecule type" value="Genomic_DNA"/>
</dbReference>
<feature type="domain" description="N-acetyltransferase" evidence="1">
    <location>
        <begin position="10"/>
        <end position="166"/>
    </location>
</feature>
<proteinExistence type="predicted"/>
<dbReference type="PANTHER" id="PTHR43792:SF1">
    <property type="entry name" value="N-ACETYLTRANSFERASE DOMAIN-CONTAINING PROTEIN"/>
    <property type="match status" value="1"/>
</dbReference>
<dbReference type="InterPro" id="IPR016181">
    <property type="entry name" value="Acyl_CoA_acyltransferase"/>
</dbReference>
<reference evidence="2" key="2">
    <citation type="journal article" date="2021" name="PeerJ">
        <title>Extensive microbial diversity within the chicken gut microbiome revealed by metagenomics and culture.</title>
        <authorList>
            <person name="Gilroy R."/>
            <person name="Ravi A."/>
            <person name="Getino M."/>
            <person name="Pursley I."/>
            <person name="Horton D.L."/>
            <person name="Alikhan N.F."/>
            <person name="Baker D."/>
            <person name="Gharbi K."/>
            <person name="Hall N."/>
            <person name="Watson M."/>
            <person name="Adriaenssens E.M."/>
            <person name="Foster-Nyarko E."/>
            <person name="Jarju S."/>
            <person name="Secka A."/>
            <person name="Antonio M."/>
            <person name="Oren A."/>
            <person name="Chaudhuri R.R."/>
            <person name="La Ragione R."/>
            <person name="Hildebrand F."/>
            <person name="Pallen M.J."/>
        </authorList>
    </citation>
    <scope>NUCLEOTIDE SEQUENCE</scope>
    <source>
        <strain evidence="2">ChiGjej3B3-7149</strain>
    </source>
</reference>
<dbReference type="Proteomes" id="UP000824238">
    <property type="component" value="Unassembled WGS sequence"/>
</dbReference>
<name>A0A9D1IYU3_9FIRM</name>